<comment type="similarity">
    <text evidence="3">Belongs to the purine/pyrimidine phosphoribosyltransferase family. PyrE subfamily.</text>
</comment>
<comment type="pathway">
    <text evidence="2">Pyrimidine metabolism; UMP biosynthesis via de novo pathway; UMP from orotate: step 1/2.</text>
</comment>
<dbReference type="OrthoDB" id="5553476at2759"/>
<evidence type="ECO:0000256" key="6">
    <source>
        <dbReference type="ARBA" id="ARBA00022676"/>
    </source>
</evidence>
<dbReference type="EMBL" id="LT598452">
    <property type="protein sequence ID" value="SCV01853.1"/>
    <property type="molecule type" value="Genomic_DNA"/>
</dbReference>
<dbReference type="FunFam" id="3.40.50.2020:FF:000008">
    <property type="entry name" value="Orotate phosphoribosyltransferase"/>
    <property type="match status" value="1"/>
</dbReference>
<dbReference type="InterPro" id="IPR023031">
    <property type="entry name" value="OPRT"/>
</dbReference>
<dbReference type="SUPFAM" id="SSF53271">
    <property type="entry name" value="PRTase-like"/>
    <property type="match status" value="1"/>
</dbReference>
<dbReference type="UniPathway" id="UPA00070">
    <property type="reaction ID" value="UER00119"/>
</dbReference>
<sequence>MLAVLEDYQKNFLDLALESQALKFGSFTLKSGRQSPYFFNLGQFNTGKLLSNLATAYAIAIIQSDLKFDVIFGPAYKGIPLAAIVCVKLAEIGGTKFQNVQYSFNRKEAKTHGEGGTIVGAPLQEQRVLIIDDVMTAGTAINEAFQIIAQNNGNVVGTIVSLDRQEVLNTESKERLSATQAVSQRYGIPVLSIVTFANIINYLESRITAEDKRKMEDYLQTYGV</sequence>
<comment type="subunit">
    <text evidence="4">Homodimer.</text>
</comment>
<accession>A0A1G4KBX5</accession>
<dbReference type="CDD" id="cd06223">
    <property type="entry name" value="PRTases_typeI"/>
    <property type="match status" value="1"/>
</dbReference>
<dbReference type="PANTHER" id="PTHR46683:SF1">
    <property type="entry name" value="OROTATE PHOSPHORIBOSYLTRANSFERASE 1-RELATED"/>
    <property type="match status" value="1"/>
</dbReference>
<evidence type="ECO:0000256" key="5">
    <source>
        <dbReference type="ARBA" id="ARBA00011971"/>
    </source>
</evidence>
<keyword evidence="7" id="KW-0808">Transferase</keyword>
<keyword evidence="6" id="KW-0328">Glycosyltransferase</keyword>
<evidence type="ECO:0000256" key="3">
    <source>
        <dbReference type="ARBA" id="ARBA00006340"/>
    </source>
</evidence>
<keyword evidence="8" id="KW-0665">Pyrimidine biosynthesis</keyword>
<dbReference type="EC" id="2.4.2.10" evidence="5"/>
<dbReference type="PANTHER" id="PTHR46683">
    <property type="entry name" value="OROTATE PHOSPHORIBOSYLTRANSFERASE 1-RELATED"/>
    <property type="match status" value="1"/>
</dbReference>
<evidence type="ECO:0000313" key="10">
    <source>
        <dbReference type="EMBL" id="SCV01853.1"/>
    </source>
</evidence>
<dbReference type="HAMAP" id="MF_01208">
    <property type="entry name" value="PyrE"/>
    <property type="match status" value="1"/>
</dbReference>
<comment type="function">
    <text evidence="1">Catalyzes the transfer of a ribosyl phosphate group from 5-phosphoribose 1-diphosphate to orotate, leading to the formation of orotidine monophosphate (OMP).</text>
</comment>
<dbReference type="NCBIfam" id="TIGR00336">
    <property type="entry name" value="pyrE"/>
    <property type="match status" value="1"/>
</dbReference>
<dbReference type="GO" id="GO:0004588">
    <property type="term" value="F:orotate phosphoribosyltransferase activity"/>
    <property type="evidence" value="ECO:0007669"/>
    <property type="project" value="UniProtKB-EC"/>
</dbReference>
<proteinExistence type="inferred from homology"/>
<dbReference type="InterPro" id="IPR004467">
    <property type="entry name" value="Or_phspho_trans_dom"/>
</dbReference>
<organism evidence="10 11">
    <name type="scientific">Lachancea nothofagi CBS 11611</name>
    <dbReference type="NCBI Taxonomy" id="1266666"/>
    <lineage>
        <taxon>Eukaryota</taxon>
        <taxon>Fungi</taxon>
        <taxon>Dikarya</taxon>
        <taxon>Ascomycota</taxon>
        <taxon>Saccharomycotina</taxon>
        <taxon>Saccharomycetes</taxon>
        <taxon>Saccharomycetales</taxon>
        <taxon>Saccharomycetaceae</taxon>
        <taxon>Lachancea</taxon>
    </lineage>
</organism>
<dbReference type="GO" id="GO:0006207">
    <property type="term" value="P:'de novo' pyrimidine nucleobase biosynthetic process"/>
    <property type="evidence" value="ECO:0007669"/>
    <property type="project" value="TreeGrafter"/>
</dbReference>
<evidence type="ECO:0000256" key="8">
    <source>
        <dbReference type="ARBA" id="ARBA00022975"/>
    </source>
</evidence>
<feature type="domain" description="Phosphoribosyltransferase" evidence="9">
    <location>
        <begin position="47"/>
        <end position="166"/>
    </location>
</feature>
<evidence type="ECO:0000313" key="11">
    <source>
        <dbReference type="Proteomes" id="UP000189911"/>
    </source>
</evidence>
<reference evidence="11" key="1">
    <citation type="submission" date="2016-03" db="EMBL/GenBank/DDBJ databases">
        <authorList>
            <person name="Devillers Hugo."/>
        </authorList>
    </citation>
    <scope>NUCLEOTIDE SEQUENCE [LARGE SCALE GENOMIC DNA]</scope>
</reference>
<dbReference type="InterPro" id="IPR029057">
    <property type="entry name" value="PRTase-like"/>
</dbReference>
<name>A0A1G4KBX5_9SACH</name>
<evidence type="ECO:0000256" key="4">
    <source>
        <dbReference type="ARBA" id="ARBA00011738"/>
    </source>
</evidence>
<dbReference type="GO" id="GO:0046132">
    <property type="term" value="P:pyrimidine ribonucleoside biosynthetic process"/>
    <property type="evidence" value="ECO:0007669"/>
    <property type="project" value="TreeGrafter"/>
</dbReference>
<evidence type="ECO:0000256" key="1">
    <source>
        <dbReference type="ARBA" id="ARBA00003769"/>
    </source>
</evidence>
<dbReference type="Gene3D" id="3.40.50.2020">
    <property type="match status" value="1"/>
</dbReference>
<dbReference type="Pfam" id="PF00156">
    <property type="entry name" value="Pribosyltran"/>
    <property type="match status" value="1"/>
</dbReference>
<dbReference type="GO" id="GO:0005737">
    <property type="term" value="C:cytoplasm"/>
    <property type="evidence" value="ECO:0007669"/>
    <property type="project" value="TreeGrafter"/>
</dbReference>
<keyword evidence="11" id="KW-1185">Reference proteome</keyword>
<dbReference type="InterPro" id="IPR000836">
    <property type="entry name" value="PRTase_dom"/>
</dbReference>
<evidence type="ECO:0000256" key="2">
    <source>
        <dbReference type="ARBA" id="ARBA00004889"/>
    </source>
</evidence>
<dbReference type="GO" id="GO:0044205">
    <property type="term" value="P:'de novo' UMP biosynthetic process"/>
    <property type="evidence" value="ECO:0007669"/>
    <property type="project" value="UniProtKB-UniPathway"/>
</dbReference>
<dbReference type="Proteomes" id="UP000189911">
    <property type="component" value="Chromosome F"/>
</dbReference>
<gene>
    <name evidence="10" type="ORF">LANO_0F13872G</name>
</gene>
<evidence type="ECO:0000259" key="9">
    <source>
        <dbReference type="Pfam" id="PF00156"/>
    </source>
</evidence>
<protein>
    <recommendedName>
        <fullName evidence="5">orotate phosphoribosyltransferase</fullName>
        <ecNumber evidence="5">2.4.2.10</ecNumber>
    </recommendedName>
</protein>
<dbReference type="AlphaFoldDB" id="A0A1G4KBX5"/>
<evidence type="ECO:0000256" key="7">
    <source>
        <dbReference type="ARBA" id="ARBA00022679"/>
    </source>
</evidence>